<dbReference type="Proteomes" id="UP001652680">
    <property type="component" value="Unassembled WGS sequence"/>
</dbReference>
<evidence type="ECO:0000313" key="1">
    <source>
        <dbReference type="EnsemblMetazoa" id="XP_044317456.1"/>
    </source>
</evidence>
<proteinExistence type="predicted"/>
<reference evidence="2" key="1">
    <citation type="journal article" date="2021" name="Elife">
        <title>Highly contiguous assemblies of 101 drosophilid genomes.</title>
        <authorList>
            <person name="Kim B.Y."/>
            <person name="Wang J.R."/>
            <person name="Miller D.E."/>
            <person name="Barmina O."/>
            <person name="Delaney E."/>
            <person name="Thompson A."/>
            <person name="Comeault A.A."/>
            <person name="Peede D."/>
            <person name="D'Agostino E.R."/>
            <person name="Pelaez J."/>
            <person name="Aguilar J.M."/>
            <person name="Haji D."/>
            <person name="Matsunaga T."/>
            <person name="Armstrong E.E."/>
            <person name="Zych M."/>
            <person name="Ogawa Y."/>
            <person name="Stamenkovic-Radak M."/>
            <person name="Jelic M."/>
            <person name="Veselinovic M.S."/>
            <person name="Tanaskovic M."/>
            <person name="Eric P."/>
            <person name="Gao J.J."/>
            <person name="Katoh T.K."/>
            <person name="Toda M.J."/>
            <person name="Watabe H."/>
            <person name="Watada M."/>
            <person name="Davis J.S."/>
            <person name="Moyle L.C."/>
            <person name="Manoli G."/>
            <person name="Bertolini E."/>
            <person name="Kostal V."/>
            <person name="Hawley R.S."/>
            <person name="Takahashi A."/>
            <person name="Jones C.D."/>
            <person name="Price D.K."/>
            <person name="Whiteman N."/>
            <person name="Kopp A."/>
            <person name="Matute D.R."/>
            <person name="Petrov D.A."/>
        </authorList>
    </citation>
    <scope>NUCLEOTIDE SEQUENCE [LARGE SCALE GENOMIC DNA]</scope>
</reference>
<reference evidence="1" key="2">
    <citation type="submission" date="2025-05" db="UniProtKB">
        <authorList>
            <consortium name="EnsemblMetazoa"/>
        </authorList>
    </citation>
    <scope>IDENTIFICATION</scope>
</reference>
<sequence length="151" mass="17371">MIAQFTWADQRTWDEKWPELQLAVNTSVAETMGYSPAFVKQGKEPRLPNALYDEETISTGRQTQTPVENAQKLKEVFELVRRNMKKAAQDQACHYNLCRRQWKPNIGNTVWAKEHHLSKAAEGFAAKLALKYEGPFKIIHFNSPVIYNCGM</sequence>
<organism evidence="1 2">
    <name type="scientific">Drosophila rhopaloa</name>
    <name type="common">Fruit fly</name>
    <dbReference type="NCBI Taxonomy" id="1041015"/>
    <lineage>
        <taxon>Eukaryota</taxon>
        <taxon>Metazoa</taxon>
        <taxon>Ecdysozoa</taxon>
        <taxon>Arthropoda</taxon>
        <taxon>Hexapoda</taxon>
        <taxon>Insecta</taxon>
        <taxon>Pterygota</taxon>
        <taxon>Neoptera</taxon>
        <taxon>Endopterygota</taxon>
        <taxon>Diptera</taxon>
        <taxon>Brachycera</taxon>
        <taxon>Muscomorpha</taxon>
        <taxon>Ephydroidea</taxon>
        <taxon>Drosophilidae</taxon>
        <taxon>Drosophila</taxon>
        <taxon>Sophophora</taxon>
    </lineage>
</organism>
<accession>A0ABM5JF53</accession>
<dbReference type="Gene3D" id="3.30.420.10">
    <property type="entry name" value="Ribonuclease H-like superfamily/Ribonuclease H"/>
    <property type="match status" value="1"/>
</dbReference>
<name>A0ABM5JF53_DRORH</name>
<protein>
    <submittedName>
        <fullName evidence="1">Uncharacterized protein</fullName>
    </submittedName>
</protein>
<evidence type="ECO:0000313" key="2">
    <source>
        <dbReference type="Proteomes" id="UP001652680"/>
    </source>
</evidence>
<dbReference type="RefSeq" id="XP_044317456.1">
    <property type="nucleotide sequence ID" value="XM_044461521.1"/>
</dbReference>
<keyword evidence="2" id="KW-1185">Reference proteome</keyword>
<dbReference type="InterPro" id="IPR036397">
    <property type="entry name" value="RNaseH_sf"/>
</dbReference>
<dbReference type="GeneID" id="123038062"/>
<dbReference type="EnsemblMetazoa" id="XM_044461521.1">
    <property type="protein sequence ID" value="XP_044317456.1"/>
    <property type="gene ID" value="LOC123038062"/>
</dbReference>